<dbReference type="EMBL" id="LR877171">
    <property type="protein sequence ID" value="CAD2222596.1"/>
    <property type="molecule type" value="Genomic_DNA"/>
</dbReference>
<organism evidence="1 2">
    <name type="scientific">Angomonas deanei</name>
    <dbReference type="NCBI Taxonomy" id="59799"/>
    <lineage>
        <taxon>Eukaryota</taxon>
        <taxon>Discoba</taxon>
        <taxon>Euglenozoa</taxon>
        <taxon>Kinetoplastea</taxon>
        <taxon>Metakinetoplastina</taxon>
        <taxon>Trypanosomatida</taxon>
        <taxon>Trypanosomatidae</taxon>
        <taxon>Strigomonadinae</taxon>
        <taxon>Angomonas</taxon>
    </lineage>
</organism>
<proteinExistence type="predicted"/>
<reference evidence="1 2" key="1">
    <citation type="submission" date="2020-08" db="EMBL/GenBank/DDBJ databases">
        <authorList>
            <person name="Newling K."/>
            <person name="Davey J."/>
            <person name="Forrester S."/>
        </authorList>
    </citation>
    <scope>NUCLEOTIDE SEQUENCE [LARGE SCALE GENOMIC DNA]</scope>
    <source>
        <strain evidence="2">Crithidia deanei Carvalho (ATCC PRA-265)</strain>
    </source>
</reference>
<gene>
    <name evidence="1" type="ORF">ADEAN_001014000</name>
</gene>
<evidence type="ECO:0000313" key="2">
    <source>
        <dbReference type="Proteomes" id="UP000515908"/>
    </source>
</evidence>
<evidence type="ECO:0000313" key="1">
    <source>
        <dbReference type="EMBL" id="CAD2222596.1"/>
    </source>
</evidence>
<keyword evidence="2" id="KW-1185">Reference proteome</keyword>
<sequence length="304" mass="35009">MEEFLQRPSAEVASKYKVRQWRIQNSKNYKKIRNSRQPPAEASSKVHYVIPSEELDQRDNTFALSAIAQHGTTHTPSLRLLAEVQQEEACPDREAALRARLSPLPLSAVSECIEQFSSAAAAWHQTVLRPLTTEVREQQRQLEREQFHVLLYNVAWWQRTYPFEVVTTVLEFRRLNPSLFPPPGAVLMRLLNDMIEQVSSRLFPSLASLPWLLRCDIFMSYPQDQLKVAEAYTQAYASPEGGTRYTRADPQSVLAPYLPAEDLFPLTCRRLSHEAYRKLRTALERHKKDGVVRLCETTTKGEKK</sequence>
<protein>
    <submittedName>
        <fullName evidence="1">Uncharacterized protein</fullName>
    </submittedName>
</protein>
<dbReference type="AlphaFoldDB" id="A0A7G2CS24"/>
<name>A0A7G2CS24_9TRYP</name>
<accession>A0A7G2CS24</accession>
<dbReference type="OrthoDB" id="248563at2759"/>
<dbReference type="VEuPathDB" id="TriTrypDB:ADEAN_001014000"/>
<dbReference type="Proteomes" id="UP000515908">
    <property type="component" value="Chromosome 27"/>
</dbReference>